<evidence type="ECO:0000259" key="3">
    <source>
        <dbReference type="PROSITE" id="PS50937"/>
    </source>
</evidence>
<evidence type="ECO:0000313" key="5">
    <source>
        <dbReference type="Proteomes" id="UP000886752"/>
    </source>
</evidence>
<dbReference type="PROSITE" id="PS50937">
    <property type="entry name" value="HTH_MERR_2"/>
    <property type="match status" value="1"/>
</dbReference>
<dbReference type="PANTHER" id="PTHR30204:SF15">
    <property type="entry name" value="BLL5018 PROTEIN"/>
    <property type="match status" value="1"/>
</dbReference>
<keyword evidence="2" id="KW-0175">Coiled coil</keyword>
<comment type="caution">
    <text evidence="4">The sequence shown here is derived from an EMBL/GenBank/DDBJ whole genome shotgun (WGS) entry which is preliminary data.</text>
</comment>
<dbReference type="PANTHER" id="PTHR30204">
    <property type="entry name" value="REDOX-CYCLING DRUG-SENSING TRANSCRIPTIONAL ACTIVATOR SOXR"/>
    <property type="match status" value="1"/>
</dbReference>
<dbReference type="EMBL" id="DXHV01000062">
    <property type="protein sequence ID" value="HIW00839.1"/>
    <property type="molecule type" value="Genomic_DNA"/>
</dbReference>
<dbReference type="Proteomes" id="UP000886752">
    <property type="component" value="Unassembled WGS sequence"/>
</dbReference>
<dbReference type="AlphaFoldDB" id="A0A9D1PY38"/>
<dbReference type="GO" id="GO:0003677">
    <property type="term" value="F:DNA binding"/>
    <property type="evidence" value="ECO:0007669"/>
    <property type="project" value="UniProtKB-KW"/>
</dbReference>
<proteinExistence type="predicted"/>
<name>A0A9D1PY38_9BACT</name>
<reference evidence="4" key="2">
    <citation type="submission" date="2021-04" db="EMBL/GenBank/DDBJ databases">
        <authorList>
            <person name="Gilroy R."/>
        </authorList>
    </citation>
    <scope>NUCLEOTIDE SEQUENCE</scope>
    <source>
        <strain evidence="4">ChiHecec2B26-446</strain>
    </source>
</reference>
<dbReference type="CDD" id="cd04765">
    <property type="entry name" value="HTH_MlrA-like_sg2"/>
    <property type="match status" value="1"/>
</dbReference>
<evidence type="ECO:0000256" key="1">
    <source>
        <dbReference type="ARBA" id="ARBA00023125"/>
    </source>
</evidence>
<keyword evidence="1" id="KW-0238">DNA-binding</keyword>
<feature type="coiled-coil region" evidence="2">
    <location>
        <begin position="86"/>
        <end position="114"/>
    </location>
</feature>
<accession>A0A9D1PY38</accession>
<feature type="domain" description="HTH merR-type" evidence="3">
    <location>
        <begin position="7"/>
        <end position="77"/>
    </location>
</feature>
<protein>
    <submittedName>
        <fullName evidence="4">MerR family transcriptional regulator</fullName>
    </submittedName>
</protein>
<organism evidence="4 5">
    <name type="scientific">Candidatus Desulfovibrio intestinipullorum</name>
    <dbReference type="NCBI Taxonomy" id="2838536"/>
    <lineage>
        <taxon>Bacteria</taxon>
        <taxon>Pseudomonadati</taxon>
        <taxon>Thermodesulfobacteriota</taxon>
        <taxon>Desulfovibrionia</taxon>
        <taxon>Desulfovibrionales</taxon>
        <taxon>Desulfovibrionaceae</taxon>
        <taxon>Desulfovibrio</taxon>
    </lineage>
</organism>
<dbReference type="InterPro" id="IPR009061">
    <property type="entry name" value="DNA-bd_dom_put_sf"/>
</dbReference>
<dbReference type="Gene3D" id="1.10.1660.10">
    <property type="match status" value="1"/>
</dbReference>
<dbReference type="InterPro" id="IPR000551">
    <property type="entry name" value="MerR-type_HTH_dom"/>
</dbReference>
<dbReference type="Pfam" id="PF13411">
    <property type="entry name" value="MerR_1"/>
    <property type="match status" value="1"/>
</dbReference>
<dbReference type="InterPro" id="IPR047057">
    <property type="entry name" value="MerR_fam"/>
</dbReference>
<evidence type="ECO:0000256" key="2">
    <source>
        <dbReference type="SAM" id="Coils"/>
    </source>
</evidence>
<dbReference type="SUPFAM" id="SSF46955">
    <property type="entry name" value="Putative DNA-binding domain"/>
    <property type="match status" value="1"/>
</dbReference>
<dbReference type="GO" id="GO:0003700">
    <property type="term" value="F:DNA-binding transcription factor activity"/>
    <property type="evidence" value="ECO:0007669"/>
    <property type="project" value="InterPro"/>
</dbReference>
<sequence>MPLKQKIYRIGEVAAILEVRTSVLRFWETKFPELLPKRMSSGHRGYTHEDVQLLRRIKDLLYTRGLTIEGARQVLEKSLPLSSLTEEEVQARSQELEERQRELAERRREQALKRREQETAFLQEVCEELKAVRTLLTQGGGQ</sequence>
<dbReference type="SMART" id="SM00422">
    <property type="entry name" value="HTH_MERR"/>
    <property type="match status" value="1"/>
</dbReference>
<evidence type="ECO:0000313" key="4">
    <source>
        <dbReference type="EMBL" id="HIW00839.1"/>
    </source>
</evidence>
<reference evidence="4" key="1">
    <citation type="journal article" date="2021" name="PeerJ">
        <title>Extensive microbial diversity within the chicken gut microbiome revealed by metagenomics and culture.</title>
        <authorList>
            <person name="Gilroy R."/>
            <person name="Ravi A."/>
            <person name="Getino M."/>
            <person name="Pursley I."/>
            <person name="Horton D.L."/>
            <person name="Alikhan N.F."/>
            <person name="Baker D."/>
            <person name="Gharbi K."/>
            <person name="Hall N."/>
            <person name="Watson M."/>
            <person name="Adriaenssens E.M."/>
            <person name="Foster-Nyarko E."/>
            <person name="Jarju S."/>
            <person name="Secka A."/>
            <person name="Antonio M."/>
            <person name="Oren A."/>
            <person name="Chaudhuri R.R."/>
            <person name="La Ragione R."/>
            <person name="Hildebrand F."/>
            <person name="Pallen M.J."/>
        </authorList>
    </citation>
    <scope>NUCLEOTIDE SEQUENCE</scope>
    <source>
        <strain evidence="4">ChiHecec2B26-446</strain>
    </source>
</reference>
<gene>
    <name evidence="4" type="ORF">H9894_06575</name>
</gene>